<keyword evidence="9" id="KW-0812">Transmembrane</keyword>
<dbReference type="InterPro" id="IPR003594">
    <property type="entry name" value="HATPase_dom"/>
</dbReference>
<reference evidence="12 13" key="1">
    <citation type="submission" date="2021-06" db="EMBL/GenBank/DDBJ databases">
        <authorList>
            <person name="Sun Q."/>
            <person name="Li D."/>
        </authorList>
    </citation>
    <scope>NUCLEOTIDE SEQUENCE [LARGE SCALE GENOMIC DNA]</scope>
    <source>
        <strain evidence="12 13">MSJ-5</strain>
    </source>
</reference>
<keyword evidence="8" id="KW-0175">Coiled coil</keyword>
<keyword evidence="13" id="KW-1185">Reference proteome</keyword>
<protein>
    <recommendedName>
        <fullName evidence="3">histidine kinase</fullName>
        <ecNumber evidence="3">2.7.13.3</ecNumber>
    </recommendedName>
</protein>
<proteinExistence type="predicted"/>
<feature type="domain" description="Histidine kinase" evidence="10">
    <location>
        <begin position="231"/>
        <end position="448"/>
    </location>
</feature>
<feature type="transmembrane region" description="Helical" evidence="9">
    <location>
        <begin position="150"/>
        <end position="170"/>
    </location>
</feature>
<dbReference type="PANTHER" id="PTHR45453:SF1">
    <property type="entry name" value="PHOSPHATE REGULON SENSOR PROTEIN PHOR"/>
    <property type="match status" value="1"/>
</dbReference>
<dbReference type="Proteomes" id="UP000779508">
    <property type="component" value="Unassembled WGS sequence"/>
</dbReference>
<dbReference type="InterPro" id="IPR003660">
    <property type="entry name" value="HAMP_dom"/>
</dbReference>
<evidence type="ECO:0000256" key="1">
    <source>
        <dbReference type="ARBA" id="ARBA00000085"/>
    </source>
</evidence>
<gene>
    <name evidence="12" type="ORF">KQI88_15040</name>
</gene>
<dbReference type="PROSITE" id="PS50109">
    <property type="entry name" value="HIS_KIN"/>
    <property type="match status" value="1"/>
</dbReference>
<evidence type="ECO:0000256" key="6">
    <source>
        <dbReference type="ARBA" id="ARBA00022777"/>
    </source>
</evidence>
<dbReference type="SMART" id="SM00304">
    <property type="entry name" value="HAMP"/>
    <property type="match status" value="1"/>
</dbReference>
<evidence type="ECO:0000256" key="4">
    <source>
        <dbReference type="ARBA" id="ARBA00022553"/>
    </source>
</evidence>
<accession>A0ABS6G5H4</accession>
<dbReference type="CDD" id="cd00075">
    <property type="entry name" value="HATPase"/>
    <property type="match status" value="1"/>
</dbReference>
<dbReference type="PANTHER" id="PTHR45453">
    <property type="entry name" value="PHOSPHATE REGULON SENSOR PROTEIN PHOR"/>
    <property type="match status" value="1"/>
</dbReference>
<dbReference type="EMBL" id="JAHLQK010000006">
    <property type="protein sequence ID" value="MBU5677735.1"/>
    <property type="molecule type" value="Genomic_DNA"/>
</dbReference>
<dbReference type="SMART" id="SM00388">
    <property type="entry name" value="HisKA"/>
    <property type="match status" value="1"/>
</dbReference>
<dbReference type="CDD" id="cd06225">
    <property type="entry name" value="HAMP"/>
    <property type="match status" value="1"/>
</dbReference>
<dbReference type="InterPro" id="IPR031967">
    <property type="entry name" value="PhoR_single_Cache-like_dom"/>
</dbReference>
<evidence type="ECO:0000256" key="3">
    <source>
        <dbReference type="ARBA" id="ARBA00012438"/>
    </source>
</evidence>
<dbReference type="Pfam" id="PF16736">
    <property type="entry name" value="sCache_like"/>
    <property type="match status" value="1"/>
</dbReference>
<dbReference type="Pfam" id="PF02518">
    <property type="entry name" value="HATPase_c"/>
    <property type="match status" value="1"/>
</dbReference>
<dbReference type="CDD" id="cd00082">
    <property type="entry name" value="HisKA"/>
    <property type="match status" value="1"/>
</dbReference>
<keyword evidence="9" id="KW-0472">Membrane</keyword>
<dbReference type="PROSITE" id="PS50885">
    <property type="entry name" value="HAMP"/>
    <property type="match status" value="1"/>
</dbReference>
<dbReference type="EC" id="2.7.13.3" evidence="3"/>
<name>A0ABS6G5H4_9FIRM</name>
<evidence type="ECO:0000259" key="11">
    <source>
        <dbReference type="PROSITE" id="PS50885"/>
    </source>
</evidence>
<feature type="domain" description="HAMP" evidence="11">
    <location>
        <begin position="171"/>
        <end position="223"/>
    </location>
</feature>
<dbReference type="InterPro" id="IPR050351">
    <property type="entry name" value="BphY/WalK/GraS-like"/>
</dbReference>
<evidence type="ECO:0000256" key="2">
    <source>
        <dbReference type="ARBA" id="ARBA00004370"/>
    </source>
</evidence>
<dbReference type="InterPro" id="IPR003661">
    <property type="entry name" value="HisK_dim/P_dom"/>
</dbReference>
<comment type="caution">
    <text evidence="12">The sequence shown here is derived from an EMBL/GenBank/DDBJ whole genome shotgun (WGS) entry which is preliminary data.</text>
</comment>
<organism evidence="12 13">
    <name type="scientific">Alkaliphilus flagellatus</name>
    <dbReference type="NCBI Taxonomy" id="2841507"/>
    <lineage>
        <taxon>Bacteria</taxon>
        <taxon>Bacillati</taxon>
        <taxon>Bacillota</taxon>
        <taxon>Clostridia</taxon>
        <taxon>Peptostreptococcales</taxon>
        <taxon>Natronincolaceae</taxon>
        <taxon>Alkaliphilus</taxon>
    </lineage>
</organism>
<dbReference type="GO" id="GO:0016301">
    <property type="term" value="F:kinase activity"/>
    <property type="evidence" value="ECO:0007669"/>
    <property type="project" value="UniProtKB-KW"/>
</dbReference>
<keyword evidence="4" id="KW-0597">Phosphoprotein</keyword>
<dbReference type="InterPro" id="IPR005467">
    <property type="entry name" value="His_kinase_dom"/>
</dbReference>
<evidence type="ECO:0000256" key="7">
    <source>
        <dbReference type="ARBA" id="ARBA00023012"/>
    </source>
</evidence>
<comment type="subcellular location">
    <subcellularLocation>
        <location evidence="2">Membrane</location>
    </subcellularLocation>
</comment>
<comment type="catalytic activity">
    <reaction evidence="1">
        <text>ATP + protein L-histidine = ADP + protein N-phospho-L-histidine.</text>
        <dbReference type="EC" id="2.7.13.3"/>
    </reaction>
</comment>
<keyword evidence="6 12" id="KW-0418">Kinase</keyword>
<sequence length="454" mass="51664">MLVINIFVYETIKTGFLKQQKKDALIKANIISDSISVTLKKEDVELTDINLDIQLKEISTKLDGRILIIDSKKKVIYDSFNDLRDAVIDQKEVVRALDGEAMVSEYILDKYKNTLYTSVPLTKNGKIAGVVLLSVSLLEHYITINSIRNSLILISLIVLILITFITLKIATAISEPIKRLTQAMQNAAHGKLNENVSITGSDEISQLAKAYNFMNTKLSQIEKQRREFVANVSHELKTPLSSMKLLSESLLIQPNVEVEIYKEFLMDIDSEMDRLNKIIENLLNMVDMDEEKLHLDYKLTYVNYLLEKVVNSIKPLANEKNIKIILNQWEKIQIYLDQDKIHQALTNIIHNAVKYTESSGKVEVSLFRRGQYAVIKISDNGIGIAEENIPYIFERFYRVDSARSRQTGGSGLGLAISHQIISLHQGMIEIESKVNEGTTFYVKLPMEYMLGEKD</sequence>
<dbReference type="Pfam" id="PF00672">
    <property type="entry name" value="HAMP"/>
    <property type="match status" value="1"/>
</dbReference>
<feature type="coiled-coil region" evidence="8">
    <location>
        <begin position="265"/>
        <end position="292"/>
    </location>
</feature>
<evidence type="ECO:0000259" key="10">
    <source>
        <dbReference type="PROSITE" id="PS50109"/>
    </source>
</evidence>
<evidence type="ECO:0000313" key="13">
    <source>
        <dbReference type="Proteomes" id="UP000779508"/>
    </source>
</evidence>
<dbReference type="SMART" id="SM00387">
    <property type="entry name" value="HATPase_c"/>
    <property type="match status" value="1"/>
</dbReference>
<keyword evidence="7" id="KW-0902">Two-component regulatory system</keyword>
<evidence type="ECO:0000256" key="5">
    <source>
        <dbReference type="ARBA" id="ARBA00022679"/>
    </source>
</evidence>
<evidence type="ECO:0000256" key="9">
    <source>
        <dbReference type="SAM" id="Phobius"/>
    </source>
</evidence>
<keyword evidence="5" id="KW-0808">Transferase</keyword>
<keyword evidence="9" id="KW-1133">Transmembrane helix</keyword>
<dbReference type="Pfam" id="PF00512">
    <property type="entry name" value="HisKA"/>
    <property type="match status" value="1"/>
</dbReference>
<evidence type="ECO:0000256" key="8">
    <source>
        <dbReference type="SAM" id="Coils"/>
    </source>
</evidence>
<evidence type="ECO:0000313" key="12">
    <source>
        <dbReference type="EMBL" id="MBU5677735.1"/>
    </source>
</evidence>